<evidence type="ECO:0000313" key="2">
    <source>
        <dbReference type="Proteomes" id="UP000004123"/>
    </source>
</evidence>
<organism evidence="1 2">
    <name type="scientific">Prevotella pallens ATCC 700821</name>
    <dbReference type="NCBI Taxonomy" id="997353"/>
    <lineage>
        <taxon>Bacteria</taxon>
        <taxon>Pseudomonadati</taxon>
        <taxon>Bacteroidota</taxon>
        <taxon>Bacteroidia</taxon>
        <taxon>Bacteroidales</taxon>
        <taxon>Prevotellaceae</taxon>
        <taxon>Prevotella</taxon>
    </lineage>
</organism>
<reference evidence="1 2" key="1">
    <citation type="submission" date="2011-04" db="EMBL/GenBank/DDBJ databases">
        <authorList>
            <person name="Muzny D."/>
            <person name="Qin X."/>
            <person name="Deng J."/>
            <person name="Jiang H."/>
            <person name="Liu Y."/>
            <person name="Qu J."/>
            <person name="Song X.-Z."/>
            <person name="Zhang L."/>
            <person name="Thornton R."/>
            <person name="Coyle M."/>
            <person name="Francisco L."/>
            <person name="Jackson L."/>
            <person name="Javaid M."/>
            <person name="Korchina V."/>
            <person name="Kovar C."/>
            <person name="Mata R."/>
            <person name="Mathew T."/>
            <person name="Ngo R."/>
            <person name="Nguyen L."/>
            <person name="Nguyen N."/>
            <person name="Okwuonu G."/>
            <person name="Ongeri F."/>
            <person name="Pham C."/>
            <person name="Simmons D."/>
            <person name="Wilczek-Boney K."/>
            <person name="Hale W."/>
            <person name="Jakkamsetti A."/>
            <person name="Pham P."/>
            <person name="Ruth R."/>
            <person name="San Lucas F."/>
            <person name="Warren J."/>
            <person name="Zhang J."/>
            <person name="Zhao Z."/>
            <person name="Zhou C."/>
            <person name="Zhu D."/>
            <person name="Lee S."/>
            <person name="Bess C."/>
            <person name="Blankenburg K."/>
            <person name="Forbes L."/>
            <person name="Fu Q."/>
            <person name="Gubbala S."/>
            <person name="Hirani K."/>
            <person name="Jayaseelan J.C."/>
            <person name="Lara F."/>
            <person name="Munidasa M."/>
            <person name="Palculict T."/>
            <person name="Patil S."/>
            <person name="Pu L.-L."/>
            <person name="Saada N."/>
            <person name="Tang L."/>
            <person name="Weissenberger G."/>
            <person name="Zhu Y."/>
            <person name="Hemphill L."/>
            <person name="Shang Y."/>
            <person name="Youmans B."/>
            <person name="Ayvaz T."/>
            <person name="Ross M."/>
            <person name="Santibanez J."/>
            <person name="Aqrawi P."/>
            <person name="Gross S."/>
            <person name="Joshi V."/>
            <person name="Fowler G."/>
            <person name="Nazareth L."/>
            <person name="Reid J."/>
            <person name="Worley K."/>
            <person name="Petrosino J."/>
            <person name="Highlander S."/>
            <person name="Gibbs R."/>
        </authorList>
    </citation>
    <scope>NUCLEOTIDE SEQUENCE [LARGE SCALE GENOMIC DNA]</scope>
    <source>
        <strain evidence="1 2">ATCC 700821</strain>
    </source>
</reference>
<dbReference type="EMBL" id="AFPY01000004">
    <property type="protein sequence ID" value="EGQ22713.1"/>
    <property type="molecule type" value="Genomic_DNA"/>
</dbReference>
<evidence type="ECO:0000313" key="1">
    <source>
        <dbReference type="EMBL" id="EGQ22713.1"/>
    </source>
</evidence>
<accession>F9DER9</accession>
<dbReference type="Proteomes" id="UP000004123">
    <property type="component" value="Unassembled WGS sequence"/>
</dbReference>
<name>F9DER9_9BACT</name>
<sequence>MLLCIIKYIPLQQGLRLRKPFSCFSQAVIIKYIPLQQGMGAGTRQFR</sequence>
<comment type="caution">
    <text evidence="1">The sequence shown here is derived from an EMBL/GenBank/DDBJ whole genome shotgun (WGS) entry which is preliminary data.</text>
</comment>
<protein>
    <submittedName>
        <fullName evidence="1">Uncharacterized protein</fullName>
    </submittedName>
</protein>
<dbReference type="AlphaFoldDB" id="F9DER9"/>
<proteinExistence type="predicted"/>
<gene>
    <name evidence="1" type="ORF">HMPREF9144_0159</name>
</gene>
<dbReference type="HOGENOM" id="CLU_3171719_0_0_10"/>
<dbReference type="STRING" id="997353.HMPREF9144_0159"/>